<dbReference type="InterPro" id="IPR036411">
    <property type="entry name" value="TorD-like_sf"/>
</dbReference>
<sequence length="177" mass="20775">MVEVALESEIFPLLSELLLFPSEETESKARECVVLLTQHDDPLAELMEGFRAFIEREGLERLQDVYTYTFDLQPPCPPYVGHYIFGEDYRRSYFMVGLKEAYRKYGFSYDERELPDHIAIVLAFLPKYEDEEERNDLISLCLLPALEKMRENLKEENPYRAVLEVAYRILRGGKESC</sequence>
<dbReference type="EMBL" id="DRNB01000112">
    <property type="protein sequence ID" value="HHJ63851.1"/>
    <property type="molecule type" value="Genomic_DNA"/>
</dbReference>
<dbReference type="Pfam" id="PF02613">
    <property type="entry name" value="Nitrate_red_del"/>
    <property type="match status" value="1"/>
</dbReference>
<accession>A0A7C5L5B4</accession>
<organism evidence="2">
    <name type="scientific">Aquifex aeolicus</name>
    <dbReference type="NCBI Taxonomy" id="63363"/>
    <lineage>
        <taxon>Bacteria</taxon>
        <taxon>Pseudomonadati</taxon>
        <taxon>Aquificota</taxon>
        <taxon>Aquificia</taxon>
        <taxon>Aquificales</taxon>
        <taxon>Aquificaceae</taxon>
        <taxon>Aquifex</taxon>
    </lineage>
</organism>
<comment type="caution">
    <text evidence="2">The sequence shown here is derived from an EMBL/GenBank/DDBJ whole genome shotgun (WGS) entry which is preliminary data.</text>
</comment>
<dbReference type="GO" id="GO:0051082">
    <property type="term" value="F:unfolded protein binding"/>
    <property type="evidence" value="ECO:0007669"/>
    <property type="project" value="InterPro"/>
</dbReference>
<proteinExistence type="predicted"/>
<dbReference type="GO" id="GO:0051131">
    <property type="term" value="P:chaperone-mediated protein complex assembly"/>
    <property type="evidence" value="ECO:0007669"/>
    <property type="project" value="InterPro"/>
</dbReference>
<dbReference type="PANTHER" id="PTHR43680:SF2">
    <property type="entry name" value="NITRATE REDUCTASE MOLYBDENUM COFACTOR ASSEMBLY CHAPERONE NARJ"/>
    <property type="match status" value="1"/>
</dbReference>
<reference evidence="2" key="1">
    <citation type="journal article" date="2020" name="mSystems">
        <title>Genome- and Community-Level Interaction Insights into Carbon Utilization and Element Cycling Functions of Hydrothermarchaeota in Hydrothermal Sediment.</title>
        <authorList>
            <person name="Zhou Z."/>
            <person name="Liu Y."/>
            <person name="Xu W."/>
            <person name="Pan J."/>
            <person name="Luo Z.H."/>
            <person name="Li M."/>
        </authorList>
    </citation>
    <scope>NUCLEOTIDE SEQUENCE [LARGE SCALE GENOMIC DNA]</scope>
    <source>
        <strain evidence="2">HyVt-501</strain>
    </source>
</reference>
<dbReference type="Proteomes" id="UP000885792">
    <property type="component" value="Unassembled WGS sequence"/>
</dbReference>
<evidence type="ECO:0000256" key="1">
    <source>
        <dbReference type="ARBA" id="ARBA00023063"/>
    </source>
</evidence>
<gene>
    <name evidence="2" type="primary">narJ</name>
    <name evidence="2" type="ORF">ENJ61_02990</name>
</gene>
<dbReference type="GO" id="GO:0042128">
    <property type="term" value="P:nitrate assimilation"/>
    <property type="evidence" value="ECO:0007669"/>
    <property type="project" value="UniProtKB-KW"/>
</dbReference>
<dbReference type="GO" id="GO:0016530">
    <property type="term" value="F:metallochaperone activity"/>
    <property type="evidence" value="ECO:0007669"/>
    <property type="project" value="TreeGrafter"/>
</dbReference>
<dbReference type="PANTHER" id="PTHR43680">
    <property type="entry name" value="NITRATE REDUCTASE MOLYBDENUM COFACTOR ASSEMBLY CHAPERONE"/>
    <property type="match status" value="1"/>
</dbReference>
<name>A0A7C5L5B4_AQUAO</name>
<dbReference type="InterPro" id="IPR020945">
    <property type="entry name" value="DMSO/NO3_reduct_chaperone"/>
</dbReference>
<keyword evidence="1" id="KW-0534">Nitrate assimilation</keyword>
<evidence type="ECO:0000313" key="2">
    <source>
        <dbReference type="EMBL" id="HHJ63851.1"/>
    </source>
</evidence>
<dbReference type="AlphaFoldDB" id="A0A7C5L5B4"/>
<dbReference type="NCBIfam" id="TIGR00684">
    <property type="entry name" value="narJ"/>
    <property type="match status" value="1"/>
</dbReference>
<dbReference type="Gene3D" id="1.10.3480.10">
    <property type="entry name" value="TorD-like"/>
    <property type="match status" value="1"/>
</dbReference>
<dbReference type="SUPFAM" id="SSF89155">
    <property type="entry name" value="TorD-like"/>
    <property type="match status" value="1"/>
</dbReference>
<dbReference type="InterPro" id="IPR003765">
    <property type="entry name" value="NO3_reductase_chaperone_NarJ"/>
</dbReference>
<protein>
    <submittedName>
        <fullName evidence="2">Nitrate reductase molybdenum cofactor assembly chaperone</fullName>
    </submittedName>
</protein>